<name>A0A395TE75_VIBCL</name>
<dbReference type="EMBL" id="MCBA01000187">
    <property type="protein sequence ID" value="RGP83320.1"/>
    <property type="molecule type" value="Genomic_DNA"/>
</dbReference>
<gene>
    <name evidence="1" type="ORF">BC353_17590</name>
</gene>
<evidence type="ECO:0000313" key="2">
    <source>
        <dbReference type="Proteomes" id="UP000266701"/>
    </source>
</evidence>
<dbReference type="RefSeq" id="WP_118090184.1">
    <property type="nucleotide sequence ID" value="NZ_VSHG01000073.1"/>
</dbReference>
<protein>
    <submittedName>
        <fullName evidence="1">Uncharacterized protein</fullName>
    </submittedName>
</protein>
<proteinExistence type="predicted"/>
<sequence>MEQLLLFFDNIDSDTEFKGVWTDQEIIQIQEFMLFEALNEIRDGRKSEAMRTEAINWLMHESDEPFSADVCAANCGYDITTLRSYLRPILRKFYS</sequence>
<dbReference type="AlphaFoldDB" id="A0A395TE75"/>
<organism evidence="1 2">
    <name type="scientific">Vibrio cholerae</name>
    <dbReference type="NCBI Taxonomy" id="666"/>
    <lineage>
        <taxon>Bacteria</taxon>
        <taxon>Pseudomonadati</taxon>
        <taxon>Pseudomonadota</taxon>
        <taxon>Gammaproteobacteria</taxon>
        <taxon>Vibrionales</taxon>
        <taxon>Vibrionaceae</taxon>
        <taxon>Vibrio</taxon>
    </lineage>
</organism>
<evidence type="ECO:0000313" key="1">
    <source>
        <dbReference type="EMBL" id="RGP83320.1"/>
    </source>
</evidence>
<accession>A0A395TE75</accession>
<comment type="caution">
    <text evidence="1">The sequence shown here is derived from an EMBL/GenBank/DDBJ whole genome shotgun (WGS) entry which is preliminary data.</text>
</comment>
<reference evidence="1 2" key="1">
    <citation type="journal article" date="2017" name="Emerg. Infect. Dis.">
        <title>Carbapenemase VCC-1-Producing Vibrio cholerae in Coastal Waters of Germany.</title>
        <authorList>
            <person name="Hammerl J.A."/>
            <person name="Jackel C."/>
            <person name="Bortolaia V."/>
            <person name="Schwartz K."/>
            <person name="Bier N."/>
            <person name="Hendriksen R.S."/>
            <person name="Guerra B."/>
            <person name="Strauch E."/>
        </authorList>
    </citation>
    <scope>NUCLEOTIDE SEQUENCE [LARGE SCALE GENOMIC DNA]</scope>
    <source>
        <strain evidence="1 2">VN-2825</strain>
    </source>
</reference>
<dbReference type="Proteomes" id="UP000266701">
    <property type="component" value="Unassembled WGS sequence"/>
</dbReference>